<proteinExistence type="predicted"/>
<dbReference type="GO" id="GO:0003677">
    <property type="term" value="F:DNA binding"/>
    <property type="evidence" value="ECO:0007669"/>
    <property type="project" value="InterPro"/>
</dbReference>
<sequence length="72" mass="8146">MVILLTGSISSIPSILSPQKIIRKDFLMVIDESHVSVPQIRAMYGVDRARKTNLVEYGFRLPAAMDNRPLKF</sequence>
<organism evidence="1">
    <name type="scientific">termite gut metagenome</name>
    <dbReference type="NCBI Taxonomy" id="433724"/>
    <lineage>
        <taxon>unclassified sequences</taxon>
        <taxon>metagenomes</taxon>
        <taxon>organismal metagenomes</taxon>
    </lineage>
</organism>
<accession>A0A5J4PSE5</accession>
<dbReference type="AlphaFoldDB" id="A0A5J4PSE5"/>
<dbReference type="EMBL" id="SNRY01006821">
    <property type="protein sequence ID" value="KAA6311711.1"/>
    <property type="molecule type" value="Genomic_DNA"/>
</dbReference>
<comment type="caution">
    <text evidence="1">The sequence shown here is derived from an EMBL/GenBank/DDBJ whole genome shotgun (WGS) entry which is preliminary data.</text>
</comment>
<dbReference type="GO" id="GO:0016887">
    <property type="term" value="F:ATP hydrolysis activity"/>
    <property type="evidence" value="ECO:0007669"/>
    <property type="project" value="InterPro"/>
</dbReference>
<protein>
    <submittedName>
        <fullName evidence="1">UvrABC system protein B</fullName>
    </submittedName>
</protein>
<reference evidence="1" key="1">
    <citation type="submission" date="2019-03" db="EMBL/GenBank/DDBJ databases">
        <title>Single cell metagenomics reveals metabolic interactions within the superorganism composed of flagellate Streblomastix strix and complex community of Bacteroidetes bacteria on its surface.</title>
        <authorList>
            <person name="Treitli S.C."/>
            <person name="Kolisko M."/>
            <person name="Husnik F."/>
            <person name="Keeling P."/>
            <person name="Hampl V."/>
        </authorList>
    </citation>
    <scope>NUCLEOTIDE SEQUENCE</scope>
    <source>
        <strain evidence="1">STM</strain>
    </source>
</reference>
<gene>
    <name evidence="1" type="ORF">EZS27_037219</name>
</gene>
<dbReference type="Gene3D" id="3.40.50.300">
    <property type="entry name" value="P-loop containing nucleotide triphosphate hydrolases"/>
    <property type="match status" value="1"/>
</dbReference>
<dbReference type="SUPFAM" id="SSF52540">
    <property type="entry name" value="P-loop containing nucleoside triphosphate hydrolases"/>
    <property type="match status" value="1"/>
</dbReference>
<dbReference type="PANTHER" id="PTHR24029:SF0">
    <property type="entry name" value="UVRABC SYSTEM PROTEIN B"/>
    <property type="match status" value="1"/>
</dbReference>
<dbReference type="GO" id="GO:0006289">
    <property type="term" value="P:nucleotide-excision repair"/>
    <property type="evidence" value="ECO:0007669"/>
    <property type="project" value="InterPro"/>
</dbReference>
<dbReference type="GO" id="GO:0005524">
    <property type="term" value="F:ATP binding"/>
    <property type="evidence" value="ECO:0007669"/>
    <property type="project" value="InterPro"/>
</dbReference>
<dbReference type="GO" id="GO:0009380">
    <property type="term" value="C:excinuclease repair complex"/>
    <property type="evidence" value="ECO:0007669"/>
    <property type="project" value="InterPro"/>
</dbReference>
<dbReference type="PANTHER" id="PTHR24029">
    <property type="entry name" value="UVRABC SYSTEM PROTEIN B"/>
    <property type="match status" value="1"/>
</dbReference>
<evidence type="ECO:0000313" key="1">
    <source>
        <dbReference type="EMBL" id="KAA6311711.1"/>
    </source>
</evidence>
<dbReference type="InterPro" id="IPR004807">
    <property type="entry name" value="UvrB"/>
</dbReference>
<dbReference type="InterPro" id="IPR027417">
    <property type="entry name" value="P-loop_NTPase"/>
</dbReference>
<name>A0A5J4PSE5_9ZZZZ</name>